<evidence type="ECO:0000256" key="8">
    <source>
        <dbReference type="PIRSR" id="PIRSR016262-1"/>
    </source>
</evidence>
<dbReference type="GO" id="GO:0033819">
    <property type="term" value="F:lipoyl(octanoyl) transferase activity"/>
    <property type="evidence" value="ECO:0007669"/>
    <property type="project" value="UniProtKB-EC"/>
</dbReference>
<dbReference type="PROSITE" id="PS01313">
    <property type="entry name" value="LIPB"/>
    <property type="match status" value="1"/>
</dbReference>
<dbReference type="RefSeq" id="WP_076755838.1">
    <property type="nucleotide sequence ID" value="NZ_CP023018.1"/>
</dbReference>
<keyword evidence="3 6" id="KW-0808">Transferase</keyword>
<feature type="active site" description="Acyl-thioester intermediate" evidence="6 8">
    <location>
        <position position="170"/>
    </location>
</feature>
<dbReference type="PROSITE" id="PS51733">
    <property type="entry name" value="BPL_LPL_CATALYTIC"/>
    <property type="match status" value="1"/>
</dbReference>
<dbReference type="InterPro" id="IPR004143">
    <property type="entry name" value="BPL_LPL_catalytic"/>
</dbReference>
<comment type="catalytic activity">
    <reaction evidence="6 7">
        <text>octanoyl-[ACP] + L-lysyl-[protein] = N(6)-octanoyl-L-lysyl-[protein] + holo-[ACP] + H(+)</text>
        <dbReference type="Rhea" id="RHEA:17665"/>
        <dbReference type="Rhea" id="RHEA-COMP:9636"/>
        <dbReference type="Rhea" id="RHEA-COMP:9685"/>
        <dbReference type="Rhea" id="RHEA-COMP:9752"/>
        <dbReference type="Rhea" id="RHEA-COMP:9928"/>
        <dbReference type="ChEBI" id="CHEBI:15378"/>
        <dbReference type="ChEBI" id="CHEBI:29969"/>
        <dbReference type="ChEBI" id="CHEBI:64479"/>
        <dbReference type="ChEBI" id="CHEBI:78463"/>
        <dbReference type="ChEBI" id="CHEBI:78809"/>
        <dbReference type="EC" id="2.3.1.181"/>
    </reaction>
</comment>
<comment type="function">
    <text evidence="5 6 7">Catalyzes the transfer of endogenously produced octanoic acid from octanoyl-acyl-carrier-protein onto the lipoyl domains of lipoate-dependent enzymes. Lipoyl-ACP can also act as a substrate although octanoyl-ACP is likely to be the physiological substrate.</text>
</comment>
<dbReference type="InterPro" id="IPR045864">
    <property type="entry name" value="aa-tRNA-synth_II/BPL/LPL"/>
</dbReference>
<evidence type="ECO:0000256" key="5">
    <source>
        <dbReference type="ARBA" id="ARBA00024732"/>
    </source>
</evidence>
<dbReference type="EC" id="2.3.1.181" evidence="6 7"/>
<comment type="pathway">
    <text evidence="1 6 7">Protein modification; protein lipoylation via endogenous pathway; protein N(6)-(lipoyl)lysine from octanoyl-[acyl-carrier-protein]: step 1/2.</text>
</comment>
<dbReference type="NCBIfam" id="TIGR00214">
    <property type="entry name" value="lipB"/>
    <property type="match status" value="1"/>
</dbReference>
<name>A0A1R3W164_9GAMM</name>
<dbReference type="PANTHER" id="PTHR10993:SF7">
    <property type="entry name" value="LIPOYLTRANSFERASE 2, MITOCHONDRIAL-RELATED"/>
    <property type="match status" value="1"/>
</dbReference>
<keyword evidence="4 6" id="KW-0012">Acyltransferase</keyword>
<feature type="binding site" evidence="6 9">
    <location>
        <begin position="139"/>
        <end position="141"/>
    </location>
    <ligand>
        <name>substrate</name>
    </ligand>
</feature>
<evidence type="ECO:0000256" key="7">
    <source>
        <dbReference type="PIRNR" id="PIRNR016262"/>
    </source>
</evidence>
<dbReference type="GO" id="GO:0009249">
    <property type="term" value="P:protein lipoylation"/>
    <property type="evidence" value="ECO:0007669"/>
    <property type="project" value="InterPro"/>
</dbReference>
<dbReference type="SUPFAM" id="SSF55681">
    <property type="entry name" value="Class II aaRS and biotin synthetases"/>
    <property type="match status" value="1"/>
</dbReference>
<dbReference type="Proteomes" id="UP000223759">
    <property type="component" value="Unassembled WGS sequence"/>
</dbReference>
<evidence type="ECO:0000256" key="2">
    <source>
        <dbReference type="ARBA" id="ARBA00022490"/>
    </source>
</evidence>
<dbReference type="Gene3D" id="3.30.930.10">
    <property type="entry name" value="Bira Bifunctional Protein, Domain 2"/>
    <property type="match status" value="1"/>
</dbReference>
<feature type="domain" description="BPL/LPL catalytic" evidence="11">
    <location>
        <begin position="33"/>
        <end position="208"/>
    </location>
</feature>
<protein>
    <recommendedName>
        <fullName evidence="6 7">Octanoyltransferase</fullName>
        <ecNumber evidence="6 7">2.3.1.181</ecNumber>
    </recommendedName>
    <alternativeName>
        <fullName evidence="6">Lipoate-protein ligase B</fullName>
    </alternativeName>
    <alternativeName>
        <fullName evidence="6">Lipoyl/octanoyl transferase</fullName>
    </alternativeName>
    <alternativeName>
        <fullName evidence="6">Octanoyl-[acyl-carrier-protein]-protein N-octanoyltransferase</fullName>
    </alternativeName>
</protein>
<comment type="similarity">
    <text evidence="6 7">Belongs to the LipB family.</text>
</comment>
<dbReference type="InterPro" id="IPR020605">
    <property type="entry name" value="Octanoyltransferase_CS"/>
</dbReference>
<evidence type="ECO:0000256" key="4">
    <source>
        <dbReference type="ARBA" id="ARBA00023315"/>
    </source>
</evidence>
<sequence>MGCDSEIKIRRLGLQAYETTWQAMRQFTEERQPHTPDEIWQLEHPSVFTLGISGHAEHILDAGPVPVVQSDRGGQVTYHGPGQVVLYVLLDLKRRQWGARRLVTALEQCVISYLAELGVSAIARQDAPGVYVDGAKIAALGLRVRRGGSYHGLAFNVHPDLSVFKRINPCGYAGMDVCSLTSLGIDQSWQQAADALTRTFLAEWARPSADAGKA</sequence>
<dbReference type="STRING" id="233100.SAMN05216526_1479"/>
<feature type="binding site" evidence="6 9">
    <location>
        <begin position="152"/>
        <end position="154"/>
    </location>
    <ligand>
        <name>substrate</name>
    </ligand>
</feature>
<evidence type="ECO:0000313" key="13">
    <source>
        <dbReference type="Proteomes" id="UP000223759"/>
    </source>
</evidence>
<dbReference type="GO" id="GO:0005737">
    <property type="term" value="C:cytoplasm"/>
    <property type="evidence" value="ECO:0007669"/>
    <property type="project" value="UniProtKB-SubCell"/>
</dbReference>
<evidence type="ECO:0000259" key="11">
    <source>
        <dbReference type="PROSITE" id="PS51733"/>
    </source>
</evidence>
<evidence type="ECO:0000256" key="3">
    <source>
        <dbReference type="ARBA" id="ARBA00022679"/>
    </source>
</evidence>
<dbReference type="NCBIfam" id="NF010922">
    <property type="entry name" value="PRK14342.1"/>
    <property type="match status" value="1"/>
</dbReference>
<dbReference type="PIRSF" id="PIRSF016262">
    <property type="entry name" value="LPLase"/>
    <property type="match status" value="1"/>
</dbReference>
<evidence type="ECO:0000256" key="9">
    <source>
        <dbReference type="PIRSR" id="PIRSR016262-2"/>
    </source>
</evidence>
<dbReference type="CDD" id="cd16444">
    <property type="entry name" value="LipB"/>
    <property type="match status" value="1"/>
</dbReference>
<dbReference type="AlphaFoldDB" id="A0A1R3W164"/>
<evidence type="ECO:0000256" key="1">
    <source>
        <dbReference type="ARBA" id="ARBA00004821"/>
    </source>
</evidence>
<feature type="binding site" evidence="6 9">
    <location>
        <begin position="72"/>
        <end position="79"/>
    </location>
    <ligand>
        <name>substrate</name>
    </ligand>
</feature>
<gene>
    <name evidence="6" type="primary">lipB</name>
    <name evidence="12" type="ORF">SAMN05216526_1479</name>
</gene>
<reference evidence="12 13" key="1">
    <citation type="submission" date="2017-01" db="EMBL/GenBank/DDBJ databases">
        <authorList>
            <person name="Mah S.A."/>
            <person name="Swanson W.J."/>
            <person name="Moy G.W."/>
            <person name="Vacquier V.D."/>
        </authorList>
    </citation>
    <scope>NUCLEOTIDE SEQUENCE [LARGE SCALE GENOMIC DNA]</scope>
    <source>
        <strain evidence="12 13">M9</strain>
    </source>
</reference>
<proteinExistence type="inferred from homology"/>
<comment type="miscellaneous">
    <text evidence="6">In the reaction, the free carboxyl group of octanoic acid is attached via an amide linkage to the epsilon-amino group of a specific lysine residue of lipoyl domains of lipoate-dependent enzymes.</text>
</comment>
<feature type="site" description="Lowers pKa of active site Cys" evidence="6 10">
    <location>
        <position position="136"/>
    </location>
</feature>
<dbReference type="FunFam" id="3.30.930.10:FF:000020">
    <property type="entry name" value="Octanoyltransferase"/>
    <property type="match status" value="1"/>
</dbReference>
<dbReference type="UniPathway" id="UPA00538">
    <property type="reaction ID" value="UER00592"/>
</dbReference>
<keyword evidence="2 6" id="KW-0963">Cytoplasm</keyword>
<evidence type="ECO:0000256" key="6">
    <source>
        <dbReference type="HAMAP-Rule" id="MF_00013"/>
    </source>
</evidence>
<accession>A0A1R3W164</accession>
<dbReference type="EMBL" id="FTPK01000002">
    <property type="protein sequence ID" value="SIT71112.1"/>
    <property type="molecule type" value="Genomic_DNA"/>
</dbReference>
<comment type="subcellular location">
    <subcellularLocation>
        <location evidence="6">Cytoplasm</location>
    </subcellularLocation>
</comment>
<dbReference type="HAMAP" id="MF_00013">
    <property type="entry name" value="LipB"/>
    <property type="match status" value="1"/>
</dbReference>
<dbReference type="PANTHER" id="PTHR10993">
    <property type="entry name" value="OCTANOYLTRANSFERASE"/>
    <property type="match status" value="1"/>
</dbReference>
<dbReference type="OrthoDB" id="9787061at2"/>
<organism evidence="12 13">
    <name type="scientific">Ectothiorhodosinus mongolicus</name>
    <dbReference type="NCBI Taxonomy" id="233100"/>
    <lineage>
        <taxon>Bacteria</taxon>
        <taxon>Pseudomonadati</taxon>
        <taxon>Pseudomonadota</taxon>
        <taxon>Gammaproteobacteria</taxon>
        <taxon>Chromatiales</taxon>
        <taxon>Ectothiorhodospiraceae</taxon>
        <taxon>Ectothiorhodosinus</taxon>
    </lineage>
</organism>
<dbReference type="InterPro" id="IPR000544">
    <property type="entry name" value="Octanoyltransferase"/>
</dbReference>
<dbReference type="Pfam" id="PF21948">
    <property type="entry name" value="LplA-B_cat"/>
    <property type="match status" value="1"/>
</dbReference>
<evidence type="ECO:0000256" key="10">
    <source>
        <dbReference type="PIRSR" id="PIRSR016262-3"/>
    </source>
</evidence>
<keyword evidence="13" id="KW-1185">Reference proteome</keyword>
<evidence type="ECO:0000313" key="12">
    <source>
        <dbReference type="EMBL" id="SIT71112.1"/>
    </source>
</evidence>